<dbReference type="GO" id="GO:0005886">
    <property type="term" value="C:plasma membrane"/>
    <property type="evidence" value="ECO:0007669"/>
    <property type="project" value="TreeGrafter"/>
</dbReference>
<keyword evidence="4 6" id="KW-0472">Membrane</keyword>
<feature type="transmembrane region" description="Helical" evidence="6">
    <location>
        <begin position="81"/>
        <end position="100"/>
    </location>
</feature>
<feature type="transmembrane region" description="Helical" evidence="6">
    <location>
        <begin position="106"/>
        <end position="123"/>
    </location>
</feature>
<reference evidence="7 8" key="1">
    <citation type="submission" date="2019-06" db="EMBL/GenBank/DDBJ databases">
        <title>Wine fermentation using esterase from Monascus purpureus.</title>
        <authorList>
            <person name="Geng C."/>
            <person name="Zhang Y."/>
        </authorList>
    </citation>
    <scope>NUCLEOTIDE SEQUENCE [LARGE SCALE GENOMIC DNA]</scope>
    <source>
        <strain evidence="7">HQ1</strain>
    </source>
</reference>
<dbReference type="STRING" id="5098.A0A507QPH7"/>
<evidence type="ECO:0000256" key="5">
    <source>
        <dbReference type="SAM" id="MobiDB-lite"/>
    </source>
</evidence>
<evidence type="ECO:0000313" key="7">
    <source>
        <dbReference type="EMBL" id="TQB69004.1"/>
    </source>
</evidence>
<dbReference type="FunFam" id="1.20.1250.20:FF:000224">
    <property type="entry name" value="MFS transporter, putative"/>
    <property type="match status" value="1"/>
</dbReference>
<dbReference type="Pfam" id="PF07690">
    <property type="entry name" value="MFS_1"/>
    <property type="match status" value="1"/>
</dbReference>
<evidence type="ECO:0000256" key="1">
    <source>
        <dbReference type="ARBA" id="ARBA00004141"/>
    </source>
</evidence>
<evidence type="ECO:0000256" key="4">
    <source>
        <dbReference type="ARBA" id="ARBA00023136"/>
    </source>
</evidence>
<name>A0A507QPH7_MONPU</name>
<keyword evidence="3 6" id="KW-1133">Transmembrane helix</keyword>
<feature type="transmembrane region" description="Helical" evidence="6">
    <location>
        <begin position="162"/>
        <end position="184"/>
    </location>
</feature>
<feature type="transmembrane region" description="Helical" evidence="6">
    <location>
        <begin position="461"/>
        <end position="482"/>
    </location>
</feature>
<comment type="subcellular location">
    <subcellularLocation>
        <location evidence="1">Membrane</location>
        <topology evidence="1">Multi-pass membrane protein</topology>
    </subcellularLocation>
</comment>
<evidence type="ECO:0000256" key="2">
    <source>
        <dbReference type="ARBA" id="ARBA00022692"/>
    </source>
</evidence>
<feature type="transmembrane region" description="Helical" evidence="6">
    <location>
        <begin position="196"/>
        <end position="216"/>
    </location>
</feature>
<dbReference type="AlphaFoldDB" id="A0A507QPH7"/>
<evidence type="ECO:0000256" key="3">
    <source>
        <dbReference type="ARBA" id="ARBA00022989"/>
    </source>
</evidence>
<feature type="region of interest" description="Disordered" evidence="5">
    <location>
        <begin position="225"/>
        <end position="257"/>
    </location>
</feature>
<dbReference type="OrthoDB" id="5215911at2759"/>
<protein>
    <recommendedName>
        <fullName evidence="9">Major facilitator superfamily (MFS) profile domain-containing protein</fullName>
    </recommendedName>
</protein>
<evidence type="ECO:0008006" key="9">
    <source>
        <dbReference type="Google" id="ProtNLM"/>
    </source>
</evidence>
<dbReference type="PANTHER" id="PTHR23502:SF34">
    <property type="entry name" value="PROTEIN HOL1"/>
    <property type="match status" value="1"/>
</dbReference>
<keyword evidence="2 6" id="KW-0812">Transmembrane</keyword>
<evidence type="ECO:0000313" key="8">
    <source>
        <dbReference type="Proteomes" id="UP000319663"/>
    </source>
</evidence>
<dbReference type="InterPro" id="IPR011701">
    <property type="entry name" value="MFS"/>
</dbReference>
<dbReference type="EMBL" id="VIFY01000178">
    <property type="protein sequence ID" value="TQB69004.1"/>
    <property type="molecule type" value="Genomic_DNA"/>
</dbReference>
<comment type="caution">
    <text evidence="7">The sequence shown here is derived from an EMBL/GenBank/DDBJ whole genome shotgun (WGS) entry which is preliminary data.</text>
</comment>
<organism evidence="7 8">
    <name type="scientific">Monascus purpureus</name>
    <name type="common">Red mold</name>
    <name type="synonym">Monascus anka</name>
    <dbReference type="NCBI Taxonomy" id="5098"/>
    <lineage>
        <taxon>Eukaryota</taxon>
        <taxon>Fungi</taxon>
        <taxon>Dikarya</taxon>
        <taxon>Ascomycota</taxon>
        <taxon>Pezizomycotina</taxon>
        <taxon>Eurotiomycetes</taxon>
        <taxon>Eurotiomycetidae</taxon>
        <taxon>Eurotiales</taxon>
        <taxon>Aspergillaceae</taxon>
        <taxon>Monascus</taxon>
    </lineage>
</organism>
<feature type="transmembrane region" description="Helical" evidence="6">
    <location>
        <begin position="307"/>
        <end position="325"/>
    </location>
</feature>
<accession>A0A507QPH7</accession>
<feature type="transmembrane region" description="Helical" evidence="6">
    <location>
        <begin position="425"/>
        <end position="449"/>
    </location>
</feature>
<dbReference type="InterPro" id="IPR036259">
    <property type="entry name" value="MFS_trans_sf"/>
</dbReference>
<keyword evidence="8" id="KW-1185">Reference proteome</keyword>
<proteinExistence type="predicted"/>
<dbReference type="SUPFAM" id="SSF103473">
    <property type="entry name" value="MFS general substrate transporter"/>
    <property type="match status" value="1"/>
</dbReference>
<dbReference type="GO" id="GO:0022857">
    <property type="term" value="F:transmembrane transporter activity"/>
    <property type="evidence" value="ECO:0007669"/>
    <property type="project" value="InterPro"/>
</dbReference>
<dbReference type="Proteomes" id="UP000319663">
    <property type="component" value="Unassembled WGS sequence"/>
</dbReference>
<feature type="transmembrane region" description="Helical" evidence="6">
    <location>
        <begin position="361"/>
        <end position="384"/>
    </location>
</feature>
<feature type="transmembrane region" description="Helical" evidence="6">
    <location>
        <begin position="488"/>
        <end position="511"/>
    </location>
</feature>
<sequence length="532" mass="58869">MEEELPGTWTLVDDGNIVLNPTPTQSPNDPLRWSWSRKYWHAMLVCFMAGLTAATANDAGSASTGQNEELGITYGSENTGAGILFASIGVTTYLLSPSSWLYGRRISYLICMLLGAGGSVWFARVQNTQDSIWNQLFIGASEACAEANVQLSLSDLFFEHQLGSVIGVYVLATSIGTYLGPLIASYIADGPLGWRWIGWMAVIFNGATFLICLFTLEETVFERPSDESTPMINPDEYRTEKNAGEQSGLSDKNAKEDVSPASIEMGAGSSLAMDKPKSYWQRIAIITPASNLKGTGFKQYMSRLFHTLRLFSFPAVVFSGLQWGAQDAWLSFYLTLEEDYWVESPWNYGDAADGIMNVPCIIGAFLGCMYGGYCSDVFVIWMAHRNNGVREAEQRLWFLIPCACISSAGMFVFGIGTAYEWSWPAPYVGLGLIGFGWGCVGDLSMTYCAECYSLTILEGMACISVINNLMACIFTFCVEPWLDTGVKTTFIALGVLDFAIIMLSVPMILWGKKFRAWTKDRYFRYVQIRDSI</sequence>
<dbReference type="PANTHER" id="PTHR23502">
    <property type="entry name" value="MAJOR FACILITATOR SUPERFAMILY"/>
    <property type="match status" value="1"/>
</dbReference>
<gene>
    <name evidence="7" type="ORF">MPDQ_002467</name>
</gene>
<feature type="transmembrane region" description="Helical" evidence="6">
    <location>
        <begin position="39"/>
        <end position="60"/>
    </location>
</feature>
<dbReference type="Gene3D" id="1.20.1250.20">
    <property type="entry name" value="MFS general substrate transporter like domains"/>
    <property type="match status" value="1"/>
</dbReference>
<evidence type="ECO:0000256" key="6">
    <source>
        <dbReference type="SAM" id="Phobius"/>
    </source>
</evidence>
<feature type="transmembrane region" description="Helical" evidence="6">
    <location>
        <begin position="396"/>
        <end position="419"/>
    </location>
</feature>